<dbReference type="Proteomes" id="UP001163324">
    <property type="component" value="Chromosome 7"/>
</dbReference>
<evidence type="ECO:0000313" key="1">
    <source>
        <dbReference type="EMBL" id="KAI9897520.1"/>
    </source>
</evidence>
<gene>
    <name evidence="1" type="ORF">N3K66_007376</name>
</gene>
<protein>
    <submittedName>
        <fullName evidence="1">Uncharacterized protein</fullName>
    </submittedName>
</protein>
<proteinExistence type="predicted"/>
<keyword evidence="2" id="KW-1185">Reference proteome</keyword>
<comment type="caution">
    <text evidence="1">The sequence shown here is derived from an EMBL/GenBank/DDBJ whole genome shotgun (WGS) entry which is preliminary data.</text>
</comment>
<name>A0ACC0UTV3_9HYPO</name>
<dbReference type="EMBL" id="CM047946">
    <property type="protein sequence ID" value="KAI9897520.1"/>
    <property type="molecule type" value="Genomic_DNA"/>
</dbReference>
<organism evidence="1 2">
    <name type="scientific">Trichothecium roseum</name>
    <dbReference type="NCBI Taxonomy" id="47278"/>
    <lineage>
        <taxon>Eukaryota</taxon>
        <taxon>Fungi</taxon>
        <taxon>Dikarya</taxon>
        <taxon>Ascomycota</taxon>
        <taxon>Pezizomycotina</taxon>
        <taxon>Sordariomycetes</taxon>
        <taxon>Hypocreomycetidae</taxon>
        <taxon>Hypocreales</taxon>
        <taxon>Hypocreales incertae sedis</taxon>
        <taxon>Trichothecium</taxon>
    </lineage>
</organism>
<reference evidence="1" key="1">
    <citation type="submission" date="2022-10" db="EMBL/GenBank/DDBJ databases">
        <title>Complete Genome of Trichothecium roseum strain YXFP-22015, a Plant Pathogen Isolated from Citrus.</title>
        <authorList>
            <person name="Wang Y."/>
            <person name="Zhu L."/>
        </authorList>
    </citation>
    <scope>NUCLEOTIDE SEQUENCE</scope>
    <source>
        <strain evidence="1">YXFP-22015</strain>
    </source>
</reference>
<evidence type="ECO:0000313" key="2">
    <source>
        <dbReference type="Proteomes" id="UP001163324"/>
    </source>
</evidence>
<accession>A0ACC0UTV3</accession>
<sequence>MFAARQRVGVIARQAQRAARPRTYASHAHEKPHEVNESFGKGSIMALAAFFSGVLLYQFSPRKGETSALTKLIGEYQSKNEDWEQINQAHVDAVKQASYDRTLFFHGNEKQRFVDVSYPEALQSHSSRNIRAGSIANIDHAIEHFRAKHLQEEDRKAAKLAAAAKKEEQN</sequence>